<evidence type="ECO:0000256" key="1">
    <source>
        <dbReference type="SAM" id="MobiDB-lite"/>
    </source>
</evidence>
<comment type="caution">
    <text evidence="2">The sequence shown here is derived from an EMBL/GenBank/DDBJ whole genome shotgun (WGS) entry which is preliminary data.</text>
</comment>
<proteinExistence type="predicted"/>
<dbReference type="HOGENOM" id="CLU_001522_0_0_1"/>
<feature type="compositionally biased region" description="Low complexity" evidence="1">
    <location>
        <begin position="955"/>
        <end position="970"/>
    </location>
</feature>
<accession>A0A074SBN7</accession>
<feature type="compositionally biased region" description="Polar residues" evidence="1">
    <location>
        <begin position="971"/>
        <end position="983"/>
    </location>
</feature>
<feature type="compositionally biased region" description="Low complexity" evidence="1">
    <location>
        <begin position="232"/>
        <end position="260"/>
    </location>
</feature>
<feature type="region of interest" description="Disordered" evidence="1">
    <location>
        <begin position="953"/>
        <end position="987"/>
    </location>
</feature>
<feature type="compositionally biased region" description="Basic and acidic residues" evidence="1">
    <location>
        <begin position="285"/>
        <end position="299"/>
    </location>
</feature>
<feature type="compositionally biased region" description="Low complexity" evidence="1">
    <location>
        <begin position="889"/>
        <end position="915"/>
    </location>
</feature>
<feature type="compositionally biased region" description="Polar residues" evidence="1">
    <location>
        <begin position="68"/>
        <end position="95"/>
    </location>
</feature>
<dbReference type="OrthoDB" id="3266087at2759"/>
<dbReference type="Proteomes" id="UP000027456">
    <property type="component" value="Unassembled WGS sequence"/>
</dbReference>
<feature type="region of interest" description="Disordered" evidence="1">
    <location>
        <begin position="1"/>
        <end position="109"/>
    </location>
</feature>
<feature type="compositionally biased region" description="Polar residues" evidence="1">
    <location>
        <begin position="21"/>
        <end position="39"/>
    </location>
</feature>
<reference evidence="2 3" key="1">
    <citation type="submission" date="2013-12" db="EMBL/GenBank/DDBJ databases">
        <authorList>
            <person name="Cubeta M."/>
            <person name="Pakala S."/>
            <person name="Fedorova N."/>
            <person name="Thomas E."/>
            <person name="Dean R."/>
            <person name="Jabaji S."/>
            <person name="Neate S."/>
            <person name="Toda T."/>
            <person name="Tavantzis S."/>
            <person name="Vilgalys R."/>
            <person name="Bharathan N."/>
            <person name="Pakala S."/>
            <person name="Losada L.S."/>
            <person name="Zafar N."/>
            <person name="Nierman W."/>
        </authorList>
    </citation>
    <scope>NUCLEOTIDE SEQUENCE [LARGE SCALE GENOMIC DNA]</scope>
    <source>
        <strain evidence="2 3">123E</strain>
    </source>
</reference>
<feature type="region of interest" description="Disordered" evidence="1">
    <location>
        <begin position="451"/>
        <end position="522"/>
    </location>
</feature>
<feature type="compositionally biased region" description="Basic residues" evidence="1">
    <location>
        <begin position="503"/>
        <end position="512"/>
    </location>
</feature>
<sequence length="1674" mass="184824">MPLNTLASSSSSSSRPRNESMAPQPSRTKLSSNSLTRRNSAPMIEKKPMRPILDTSRTYQRPGMSPIHKSTTPMKLSTFGTPYNASWESSTSTPRPATAPLPDDDDDLVGGVHYTTYGSRTSQVYEAPFSDISIPVPQELRAQAENEIARSEKEKEKGHKRSGSALLRMVGVEPATPDVEPSRPRRLTLNAISHQPSQHSMHSGTDSTRGTTSAEDTTLISMSRFPLPPDGGTPRTIGTPTIGTPTIATTPTVARPTTPGSMITIHPSTPSTPAIPDFLAASRTNPDESSARSTPDDSRPSSAAGIDNDPSRPKLRTRGSLLALAMSAAAMVGVDVDETANRPIETPKTERAFDFSFPLPEHTRATSPLLNPSDPRRRSLLERLTSRITTPVPDLQDVTWASVSSDWTDAEDTRQLRPGPVLDFDLAPEEPLMDMEQFGLLDTTWSPTRQSATFPPMASTPRTVFPTSGDPLVSDDSISPTRPRARTLSKLSTAGRHALGRASTRRSRRRTHGRADSIPTRMREGGRLESLTRRQSADALSAEGTIEGTVLYGVGEEMLRLMFAGGAASSTEGSEEKDQLLPHVIPSQDLEEELERERTRSLPRPRAHLVASPTEEEPRAYPPVMPLNIRPKGHRRGTASKENASSDKVRDSKPRPLPDRKTRPSFEHKARPLSDYKPRPIKSRSRSKSTPLGISQRHSVEVVGILTNGNNSGRTTPNHTLGRGAGRVVIVNSAAIPGTPTRKAVRSNPMPPSDTETSQPGVIVTAPTPPAPRRSLSMPLESVPAERPESPKGTVSRGTSVQFVPESFEGRRRGRNRKESANTLVPPVPEAGKGKRKVEREPTDASDTSAKKPRLSVEDMDITFMGEPLFDGRPQHRRGGFGSQASSHPSTYSRHSQSYSRHSQSYSRHSQSYYPYPSPTSSPDPERATIPMHAIFTPRVQSLYGTGAKPDYASHRPSISSIPRPKSRASNATGARSTKTNDSLRGPQRWHDTLPVQGWCFLVGFLVPFVWWYAAFARAERGYFGGGVWRKDVESQWEGVRTDVHRDDGRVVVPKGLSDYPANSWFGSSSIVDAQIFYGSPRNYRWVVENSARLHLQIELGANGLQLPRRWLAAGGHSQELLENLVQCREDWLDLRLTNGRSLPRTTSGQRFTLWELRRGVFASAFSIGEHRQLEADALKIITLDSPVYEWTLTFDTTFHELTIDPAQDLLVLAVTRSTMTHDSSLHPAGPRSHYLDISLRSLQTGLAHPSAKLGVLSFSVQYSLIPHHIYSTVSLSITNDILLVSLIANSSELHSSVMVLDWKAGVVLMHTGWRPGLRSAILLHDDCLLVFEACVSNTNDIGEAMTGRLESLELFVYDAIRTPEAYEHDSLAHPLNQVPHKLCEETMRFQFPEFLWDVWILATDFLVRAAPVSDLALHHTPDFIPDHTCRILSLSMRIISGESQVNLLVFIDSGMLLAHLKTAKAAGQKTVPWPTWGEYSTRWIRYMSEPNPWINWLQGTRYVLGRQVIDAQNDADDCNYIAIADFHLPTIRRFASRTKDHYLLPLPEHELTRREAIGSGQWAYFGNYSNRKLEAGALAVDIVDADTPTVLRGLSLNPIISRLPYRLVVARPNASVRGWSDWMIDDNRIIGIGPNPVTGQFGDFITIQTLRSGSHATQYDPAASSVVVETAHA</sequence>
<feature type="region of interest" description="Disordered" evidence="1">
    <location>
        <begin position="191"/>
        <end position="315"/>
    </location>
</feature>
<feature type="compositionally biased region" description="Polar residues" evidence="1">
    <location>
        <begin position="191"/>
        <end position="221"/>
    </location>
</feature>
<feature type="region of interest" description="Disordered" evidence="1">
    <location>
        <begin position="737"/>
        <end position="928"/>
    </location>
</feature>
<name>A0A074SBN7_9AGAM</name>
<feature type="region of interest" description="Disordered" evidence="1">
    <location>
        <begin position="570"/>
        <end position="696"/>
    </location>
</feature>
<evidence type="ECO:0000313" key="3">
    <source>
        <dbReference type="Proteomes" id="UP000027456"/>
    </source>
</evidence>
<dbReference type="EMBL" id="AZST01000745">
    <property type="protein sequence ID" value="KEP47427.1"/>
    <property type="molecule type" value="Genomic_DNA"/>
</dbReference>
<evidence type="ECO:0000313" key="2">
    <source>
        <dbReference type="EMBL" id="KEP47427.1"/>
    </source>
</evidence>
<feature type="compositionally biased region" description="Basic and acidic residues" evidence="1">
    <location>
        <begin position="644"/>
        <end position="678"/>
    </location>
</feature>
<keyword evidence="3" id="KW-1185">Reference proteome</keyword>
<gene>
    <name evidence="2" type="ORF">V565_156190</name>
</gene>
<organism evidence="2 3">
    <name type="scientific">Rhizoctonia solani 123E</name>
    <dbReference type="NCBI Taxonomy" id="1423351"/>
    <lineage>
        <taxon>Eukaryota</taxon>
        <taxon>Fungi</taxon>
        <taxon>Dikarya</taxon>
        <taxon>Basidiomycota</taxon>
        <taxon>Agaricomycotina</taxon>
        <taxon>Agaricomycetes</taxon>
        <taxon>Cantharellales</taxon>
        <taxon>Ceratobasidiaceae</taxon>
        <taxon>Rhizoctonia</taxon>
    </lineage>
</organism>
<protein>
    <submittedName>
        <fullName evidence="2">Uncharacterized protein</fullName>
    </submittedName>
</protein>